<dbReference type="InterPro" id="IPR050377">
    <property type="entry name" value="Radical_SAM_PqqE_MftC-like"/>
</dbReference>
<evidence type="ECO:0000256" key="1">
    <source>
        <dbReference type="ARBA" id="ARBA00022691"/>
    </source>
</evidence>
<evidence type="ECO:0000313" key="6">
    <source>
        <dbReference type="EMBL" id="EKE30256.1"/>
    </source>
</evidence>
<dbReference type="SFLD" id="SFLDG01067">
    <property type="entry name" value="SPASM/twitch_domain_containing"/>
    <property type="match status" value="1"/>
</dbReference>
<protein>
    <submittedName>
        <fullName evidence="6">Radical SAM protein</fullName>
    </submittedName>
</protein>
<reference evidence="6" key="1">
    <citation type="journal article" date="2012" name="Science">
        <title>Fermentation, hydrogen, and sulfur metabolism in multiple uncultivated bacterial phyla.</title>
        <authorList>
            <person name="Wrighton K.C."/>
            <person name="Thomas B.C."/>
            <person name="Sharon I."/>
            <person name="Miller C.S."/>
            <person name="Castelle C.J."/>
            <person name="VerBerkmoes N.C."/>
            <person name="Wilkins M.J."/>
            <person name="Hettich R.L."/>
            <person name="Lipton M.S."/>
            <person name="Williams K.H."/>
            <person name="Long P.E."/>
            <person name="Banfield J.F."/>
        </authorList>
    </citation>
    <scope>NUCLEOTIDE SEQUENCE [LARGE SCALE GENOMIC DNA]</scope>
</reference>
<dbReference type="GO" id="GO:0003824">
    <property type="term" value="F:catalytic activity"/>
    <property type="evidence" value="ECO:0007669"/>
    <property type="project" value="InterPro"/>
</dbReference>
<evidence type="ECO:0000256" key="3">
    <source>
        <dbReference type="ARBA" id="ARBA00023004"/>
    </source>
</evidence>
<dbReference type="EMBL" id="AMFJ01000016">
    <property type="protein sequence ID" value="EKE30256.1"/>
    <property type="molecule type" value="Genomic_DNA"/>
</dbReference>
<dbReference type="Gene3D" id="3.20.20.70">
    <property type="entry name" value="Aldolase class I"/>
    <property type="match status" value="1"/>
</dbReference>
<dbReference type="InterPro" id="IPR007197">
    <property type="entry name" value="rSAM"/>
</dbReference>
<dbReference type="InterPro" id="IPR013785">
    <property type="entry name" value="Aldolase_TIM"/>
</dbReference>
<dbReference type="GO" id="GO:0051536">
    <property type="term" value="F:iron-sulfur cluster binding"/>
    <property type="evidence" value="ECO:0007669"/>
    <property type="project" value="UniProtKB-KW"/>
</dbReference>
<keyword evidence="4" id="KW-0411">Iron-sulfur</keyword>
<dbReference type="InterPro" id="IPR058240">
    <property type="entry name" value="rSAM_sf"/>
</dbReference>
<evidence type="ECO:0000256" key="2">
    <source>
        <dbReference type="ARBA" id="ARBA00022723"/>
    </source>
</evidence>
<name>K2FGI6_9BACT</name>
<feature type="domain" description="Radical SAM core" evidence="5">
    <location>
        <begin position="76"/>
        <end position="290"/>
    </location>
</feature>
<dbReference type="SFLD" id="SFLDS00029">
    <property type="entry name" value="Radical_SAM"/>
    <property type="match status" value="1"/>
</dbReference>
<keyword evidence="2" id="KW-0479">Metal-binding</keyword>
<dbReference type="PANTHER" id="PTHR11228:SF7">
    <property type="entry name" value="PQQA PEPTIDE CYCLASE"/>
    <property type="match status" value="1"/>
</dbReference>
<accession>K2FGI6</accession>
<dbReference type="Pfam" id="PF04055">
    <property type="entry name" value="Radical_SAM"/>
    <property type="match status" value="1"/>
</dbReference>
<dbReference type="GO" id="GO:0006783">
    <property type="term" value="P:heme biosynthetic process"/>
    <property type="evidence" value="ECO:0007669"/>
    <property type="project" value="TreeGrafter"/>
</dbReference>
<gene>
    <name evidence="6" type="ORF">ACD_2C00016G0007</name>
</gene>
<evidence type="ECO:0000259" key="5">
    <source>
        <dbReference type="PROSITE" id="PS51918"/>
    </source>
</evidence>
<comment type="caution">
    <text evidence="6">The sequence shown here is derived from an EMBL/GenBank/DDBJ whole genome shotgun (WGS) entry which is preliminary data.</text>
</comment>
<dbReference type="SUPFAM" id="SSF102114">
    <property type="entry name" value="Radical SAM enzymes"/>
    <property type="match status" value="1"/>
</dbReference>
<dbReference type="PANTHER" id="PTHR11228">
    <property type="entry name" value="RADICAL SAM DOMAIN PROTEIN"/>
    <property type="match status" value="1"/>
</dbReference>
<organism evidence="6">
    <name type="scientific">uncultured bacterium</name>
    <name type="common">gcode 4</name>
    <dbReference type="NCBI Taxonomy" id="1234023"/>
    <lineage>
        <taxon>Bacteria</taxon>
        <taxon>environmental samples</taxon>
    </lineage>
</organism>
<keyword evidence="1" id="KW-0949">S-adenosyl-L-methionine</keyword>
<dbReference type="PROSITE" id="PS51918">
    <property type="entry name" value="RADICAL_SAM"/>
    <property type="match status" value="1"/>
</dbReference>
<dbReference type="GO" id="GO:0046872">
    <property type="term" value="F:metal ion binding"/>
    <property type="evidence" value="ECO:0007669"/>
    <property type="project" value="UniProtKB-KW"/>
</dbReference>
<evidence type="ECO:0000256" key="4">
    <source>
        <dbReference type="ARBA" id="ARBA00023014"/>
    </source>
</evidence>
<dbReference type="AlphaFoldDB" id="K2FGI6"/>
<sequence>MEDNKLKNWIKLIRSSSMKCLLNRGIKNDHFNPPTDEPWILYERNENEWMIYAMDDFSIVKIPKSENMKYNDAIRFKSPIIVRWDITYKCNYKCLHCYSECSPEHEHWLPTEKVKELLDLFDEQKVQFVQILWWEPMMRKDIFEIISYAATKKFIFCINSNWFLLNANNIRKLSEIGLKFIQISLHWLEKEHNFLANNDSFDRVSQNIRLLVESWINVSVSWVISDINSKTTIDYLDYLVSIWVKNIQLLTPLDEWRSKKSSVSLDEKDFKILKERLLAYKNENTHINIDLPWFDIDLIDWLAVRYENDKNFEFLFWCIWWVSGIRVDPLWRACICVWRVWNPIWSLFEEPIEDIMRKMHNWRIENVPTMCRWCEHYLQDCQGACYLRF</sequence>
<proteinExistence type="predicted"/>
<dbReference type="CDD" id="cd01335">
    <property type="entry name" value="Radical_SAM"/>
    <property type="match status" value="1"/>
</dbReference>
<keyword evidence="3" id="KW-0408">Iron</keyword>